<organism evidence="5 6">
    <name type="scientific">Paraphaeosphaeria sporulosa</name>
    <dbReference type="NCBI Taxonomy" id="1460663"/>
    <lineage>
        <taxon>Eukaryota</taxon>
        <taxon>Fungi</taxon>
        <taxon>Dikarya</taxon>
        <taxon>Ascomycota</taxon>
        <taxon>Pezizomycotina</taxon>
        <taxon>Dothideomycetes</taxon>
        <taxon>Pleosporomycetidae</taxon>
        <taxon>Pleosporales</taxon>
        <taxon>Massarineae</taxon>
        <taxon>Didymosphaeriaceae</taxon>
        <taxon>Paraphaeosphaeria</taxon>
    </lineage>
</organism>
<comment type="similarity">
    <text evidence="2">Belongs to the cytochrome P450 family.</text>
</comment>
<comment type="cofactor">
    <cofactor evidence="1">
        <name>heme</name>
        <dbReference type="ChEBI" id="CHEBI:30413"/>
    </cofactor>
</comment>
<evidence type="ECO:0000256" key="3">
    <source>
        <dbReference type="ARBA" id="ARBA00022723"/>
    </source>
</evidence>
<dbReference type="GeneID" id="28759591"/>
<reference evidence="5 6" key="1">
    <citation type="submission" date="2016-05" db="EMBL/GenBank/DDBJ databases">
        <title>Comparative analysis of secretome profiles of manganese(II)-oxidizing ascomycete fungi.</title>
        <authorList>
            <consortium name="DOE Joint Genome Institute"/>
            <person name="Zeiner C.A."/>
            <person name="Purvine S.O."/>
            <person name="Zink E.M."/>
            <person name="Wu S."/>
            <person name="Pasa-Tolic L."/>
            <person name="Chaput D.L."/>
            <person name="Haridas S."/>
            <person name="Grigoriev I.V."/>
            <person name="Santelli C.M."/>
            <person name="Hansel C.M."/>
        </authorList>
    </citation>
    <scope>NUCLEOTIDE SEQUENCE [LARGE SCALE GENOMIC DNA]</scope>
    <source>
        <strain evidence="5 6">AP3s5-JAC2a</strain>
    </source>
</reference>
<evidence type="ECO:0000256" key="1">
    <source>
        <dbReference type="ARBA" id="ARBA00001971"/>
    </source>
</evidence>
<dbReference type="InParanoid" id="A0A177D2B2"/>
<name>A0A177D2B2_9PLEO</name>
<dbReference type="GO" id="GO:0020037">
    <property type="term" value="F:heme binding"/>
    <property type="evidence" value="ECO:0007669"/>
    <property type="project" value="InterPro"/>
</dbReference>
<keyword evidence="6" id="KW-1185">Reference proteome</keyword>
<gene>
    <name evidence="5" type="ORF">CC84DRAFT_1136526</name>
</gene>
<dbReference type="RefSeq" id="XP_018043524.1">
    <property type="nucleotide sequence ID" value="XM_018176105.1"/>
</dbReference>
<evidence type="ECO:0008006" key="7">
    <source>
        <dbReference type="Google" id="ProtNLM"/>
    </source>
</evidence>
<protein>
    <recommendedName>
        <fullName evidence="7">Cytochrome P450</fullName>
    </recommendedName>
</protein>
<dbReference type="Proteomes" id="UP000077069">
    <property type="component" value="Unassembled WGS sequence"/>
</dbReference>
<dbReference type="Gene3D" id="1.10.630.10">
    <property type="entry name" value="Cytochrome P450"/>
    <property type="match status" value="1"/>
</dbReference>
<keyword evidence="3" id="KW-0479">Metal-binding</keyword>
<sequence length="385" mass="44489">MILQRRQTIHTTKNPSECAQIISGSILKGDTNLLSKYEARAQPNQRLRPAFGIDNAFTTDHSERHKEYRNKVGTMLRPDWNMVASAAKRLAKNECPKNLVNLVQSFVLKMTINVLFRHDFPSLDDESISLVASEINDIWIGSKLPRHIVPWSKQDRLHDALRLLVPNRDPLDPQRNAMNFILPAFETMWRIVLRCFIEVRYRGAEETEEWIAALKLFLENPTVRLEDSHEGASEIEKAISIVREALRLYPPTRHIHRHFRFASGSSILAIADIEGLHRDTAIWGFDADCFRPSRWANMRHEPEPFNAWMPFGSSPFLCPAKPDFGPRMIGILVAALVDAFSDVRYELNVRDPRGQKESAKFYGLLRSDRDSYKELFLEKVDRRCR</sequence>
<evidence type="ECO:0000256" key="2">
    <source>
        <dbReference type="ARBA" id="ARBA00010617"/>
    </source>
</evidence>
<dbReference type="GO" id="GO:0005506">
    <property type="term" value="F:iron ion binding"/>
    <property type="evidence" value="ECO:0007669"/>
    <property type="project" value="InterPro"/>
</dbReference>
<dbReference type="InterPro" id="IPR036396">
    <property type="entry name" value="Cyt_P450_sf"/>
</dbReference>
<dbReference type="STRING" id="1460663.A0A177D2B2"/>
<dbReference type="GO" id="GO:0016705">
    <property type="term" value="F:oxidoreductase activity, acting on paired donors, with incorporation or reduction of molecular oxygen"/>
    <property type="evidence" value="ECO:0007669"/>
    <property type="project" value="InterPro"/>
</dbReference>
<evidence type="ECO:0000256" key="4">
    <source>
        <dbReference type="ARBA" id="ARBA00023004"/>
    </source>
</evidence>
<accession>A0A177D2B2</accession>
<dbReference type="EMBL" id="KV441548">
    <property type="protein sequence ID" value="OAG13159.1"/>
    <property type="molecule type" value="Genomic_DNA"/>
</dbReference>
<dbReference type="InterPro" id="IPR050121">
    <property type="entry name" value="Cytochrome_P450_monoxygenase"/>
</dbReference>
<evidence type="ECO:0000313" key="6">
    <source>
        <dbReference type="Proteomes" id="UP000077069"/>
    </source>
</evidence>
<dbReference type="PANTHER" id="PTHR24305:SF232">
    <property type="entry name" value="P450, PUTATIVE (EUROFUNG)-RELATED"/>
    <property type="match status" value="1"/>
</dbReference>
<dbReference type="OrthoDB" id="10029320at2759"/>
<dbReference type="SUPFAM" id="SSF48264">
    <property type="entry name" value="Cytochrome P450"/>
    <property type="match status" value="1"/>
</dbReference>
<dbReference type="GO" id="GO:0004497">
    <property type="term" value="F:monooxygenase activity"/>
    <property type="evidence" value="ECO:0007669"/>
    <property type="project" value="InterPro"/>
</dbReference>
<dbReference type="AlphaFoldDB" id="A0A177D2B2"/>
<proteinExistence type="inferred from homology"/>
<keyword evidence="4" id="KW-0408">Iron</keyword>
<dbReference type="PANTHER" id="PTHR24305">
    <property type="entry name" value="CYTOCHROME P450"/>
    <property type="match status" value="1"/>
</dbReference>
<evidence type="ECO:0000313" key="5">
    <source>
        <dbReference type="EMBL" id="OAG13159.1"/>
    </source>
</evidence>